<evidence type="ECO:0000256" key="1">
    <source>
        <dbReference type="SAM" id="MobiDB-lite"/>
    </source>
</evidence>
<gene>
    <name evidence="3" type="ORF">GMD42_10815</name>
</gene>
<dbReference type="AlphaFoldDB" id="A0A6I3S430"/>
<dbReference type="EMBL" id="WNCL01000045">
    <property type="protein sequence ID" value="MTU44082.1"/>
    <property type="molecule type" value="Genomic_DNA"/>
</dbReference>
<evidence type="ECO:0000313" key="4">
    <source>
        <dbReference type="Proteomes" id="UP000462362"/>
    </source>
</evidence>
<sequence>MKKIQLAAFIAAAGLMLGSAYAAGLDAPVPPSFNDAPDNIQRPSKSGETIEEKVTDLNQKNPDIVNSKAGKKDTKAEEAQSKKDLKAAQKRSKDPSLWPKTKIEETVDNHNQVTEVKVTPMSTQVPYVMTREAPSNKTGGSGPGTGSDNTMSIPKFINFGF</sequence>
<keyword evidence="2" id="KW-0732">Signal</keyword>
<reference evidence="3 4" key="1">
    <citation type="journal article" date="2019" name="Nat. Med.">
        <title>A library of human gut bacterial isolates paired with longitudinal multiomics data enables mechanistic microbiome research.</title>
        <authorList>
            <person name="Poyet M."/>
            <person name="Groussin M."/>
            <person name="Gibbons S.M."/>
            <person name="Avila-Pacheco J."/>
            <person name="Jiang X."/>
            <person name="Kearney S.M."/>
            <person name="Perrotta A.R."/>
            <person name="Berdy B."/>
            <person name="Zhao S."/>
            <person name="Lieberman T.D."/>
            <person name="Swanson P.K."/>
            <person name="Smith M."/>
            <person name="Roesemann S."/>
            <person name="Alexander J.E."/>
            <person name="Rich S.A."/>
            <person name="Livny J."/>
            <person name="Vlamakis H."/>
            <person name="Clish C."/>
            <person name="Bullock K."/>
            <person name="Deik A."/>
            <person name="Scott J."/>
            <person name="Pierce K.A."/>
            <person name="Xavier R.J."/>
            <person name="Alm E.J."/>
        </authorList>
    </citation>
    <scope>NUCLEOTIDE SEQUENCE [LARGE SCALE GENOMIC DNA]</scope>
    <source>
        <strain evidence="3 4">BIOML-A2</strain>
    </source>
</reference>
<feature type="signal peptide" evidence="2">
    <location>
        <begin position="1"/>
        <end position="22"/>
    </location>
</feature>
<name>A0A6I3S430_9BURK</name>
<organism evidence="3 4">
    <name type="scientific">Parasutterella excrementihominis</name>
    <dbReference type="NCBI Taxonomy" id="487175"/>
    <lineage>
        <taxon>Bacteria</taxon>
        <taxon>Pseudomonadati</taxon>
        <taxon>Pseudomonadota</taxon>
        <taxon>Betaproteobacteria</taxon>
        <taxon>Burkholderiales</taxon>
        <taxon>Sutterellaceae</taxon>
        <taxon>Parasutterella</taxon>
    </lineage>
</organism>
<comment type="caution">
    <text evidence="3">The sequence shown here is derived from an EMBL/GenBank/DDBJ whole genome shotgun (WGS) entry which is preliminary data.</text>
</comment>
<dbReference type="RefSeq" id="WP_008811859.1">
    <property type="nucleotide sequence ID" value="NZ_CAJUON010000021.1"/>
</dbReference>
<accession>A0A6I3S430</accession>
<protein>
    <submittedName>
        <fullName evidence="3">Uncharacterized protein</fullName>
    </submittedName>
</protein>
<feature type="compositionally biased region" description="Basic and acidic residues" evidence="1">
    <location>
        <begin position="70"/>
        <end position="94"/>
    </location>
</feature>
<evidence type="ECO:0000256" key="2">
    <source>
        <dbReference type="SAM" id="SignalP"/>
    </source>
</evidence>
<evidence type="ECO:0000313" key="3">
    <source>
        <dbReference type="EMBL" id="MTU44082.1"/>
    </source>
</evidence>
<feature type="region of interest" description="Disordered" evidence="1">
    <location>
        <begin position="119"/>
        <end position="161"/>
    </location>
</feature>
<dbReference type="Proteomes" id="UP000462362">
    <property type="component" value="Unassembled WGS sequence"/>
</dbReference>
<feature type="region of interest" description="Disordered" evidence="1">
    <location>
        <begin position="32"/>
        <end position="104"/>
    </location>
</feature>
<dbReference type="GeneID" id="43349120"/>
<proteinExistence type="predicted"/>
<feature type="chain" id="PRO_5043590749" evidence="2">
    <location>
        <begin position="23"/>
        <end position="161"/>
    </location>
</feature>